<gene>
    <name evidence="2" type="ORF">BLA18109_01055</name>
</gene>
<dbReference type="AlphaFoldDB" id="A0A6P2T9A2"/>
<proteinExistence type="predicted"/>
<feature type="region of interest" description="Disordered" evidence="1">
    <location>
        <begin position="1"/>
        <end position="24"/>
    </location>
</feature>
<accession>A0A6P2T9A2</accession>
<dbReference type="RefSeq" id="WP_174949470.1">
    <property type="nucleotide sequence ID" value="NZ_CABVQH010000003.1"/>
</dbReference>
<evidence type="ECO:0000313" key="2">
    <source>
        <dbReference type="EMBL" id="VWC57631.1"/>
    </source>
</evidence>
<name>A0A6P2T9A2_BURL3</name>
<dbReference type="Proteomes" id="UP000494260">
    <property type="component" value="Unassembled WGS sequence"/>
</dbReference>
<evidence type="ECO:0000256" key="1">
    <source>
        <dbReference type="SAM" id="MobiDB-lite"/>
    </source>
</evidence>
<organism evidence="2 3">
    <name type="scientific">Burkholderia lata (strain ATCC 17760 / DSM 23089 / LMG 22485 / NCIMB 9086 / R18194 / 383)</name>
    <dbReference type="NCBI Taxonomy" id="482957"/>
    <lineage>
        <taxon>Bacteria</taxon>
        <taxon>Pseudomonadati</taxon>
        <taxon>Pseudomonadota</taxon>
        <taxon>Betaproteobacteria</taxon>
        <taxon>Burkholderiales</taxon>
        <taxon>Burkholderiaceae</taxon>
        <taxon>Burkholderia</taxon>
        <taxon>Burkholderia cepacia complex</taxon>
    </lineage>
</organism>
<dbReference type="EMBL" id="CABVQH010000003">
    <property type="protein sequence ID" value="VWC57631.1"/>
    <property type="molecule type" value="Genomic_DNA"/>
</dbReference>
<evidence type="ECO:0000313" key="3">
    <source>
        <dbReference type="Proteomes" id="UP000494260"/>
    </source>
</evidence>
<protein>
    <submittedName>
        <fullName evidence="2">Uncharacterized protein</fullName>
    </submittedName>
</protein>
<sequence>MHGRDEGRLKGKGGRIGQPGDAANFAGADASVNVRTRAVPYSDAARGVPLGARVESDGAHDVARFRFNQEIQAIVSMMKRTRQARRRQPDALARLVKLGYPLEH</sequence>
<reference evidence="2 3" key="1">
    <citation type="submission" date="2019-09" db="EMBL/GenBank/DDBJ databases">
        <authorList>
            <person name="Depoorter E."/>
        </authorList>
    </citation>
    <scope>NUCLEOTIDE SEQUENCE [LARGE SCALE GENOMIC DNA]</scope>
    <source>
        <strain evidence="2">R-18109</strain>
    </source>
</reference>